<proteinExistence type="predicted"/>
<dbReference type="GeneID" id="826445"/>
<feature type="compositionally biased region" description="Polar residues" evidence="1">
    <location>
        <begin position="1"/>
        <end position="10"/>
    </location>
</feature>
<feature type="region of interest" description="Disordered" evidence="1">
    <location>
        <begin position="1"/>
        <end position="58"/>
    </location>
</feature>
<evidence type="ECO:0000313" key="3">
    <source>
        <dbReference type="EMBL" id="AEE82675.1"/>
    </source>
</evidence>
<reference evidence="3 6" key="1">
    <citation type="journal article" date="1999" name="Nature">
        <title>Sequence and analysis of chromosome 4 of the plant Arabidopsis thaliana.</title>
        <authorList>
            <consortium name="EU"/>
            <consortium name="CSHL and WU Arabidopsis Sequencing Project"/>
            <person name="Mayer K."/>
            <person name="Schuller C."/>
            <person name="Wambutt R."/>
            <person name="Murphy G."/>
            <person name="Volckaert G."/>
            <person name="Pohl T."/>
            <person name="Dusterhoft A."/>
            <person name="Stiekema W."/>
            <person name="Entian K.D."/>
            <person name="Terryn N."/>
            <person name="Harris B."/>
            <person name="Ansorge W."/>
            <person name="Brandt P."/>
            <person name="Grivell L."/>
            <person name="Rieger M."/>
            <person name="Weichselgartner M."/>
            <person name="de Simone V."/>
            <person name="Obermaier B."/>
            <person name="Mache R."/>
            <person name="Muller M."/>
            <person name="Kreis M."/>
            <person name="Delseny M."/>
            <person name="Puigdomenech P."/>
            <person name="Watson M."/>
            <person name="Schmidtheini T."/>
            <person name="Reichert B."/>
            <person name="Portatelle D."/>
            <person name="Perez-Alonso M."/>
            <person name="Boutry M."/>
            <person name="Bancroft I."/>
            <person name="Vos P."/>
            <person name="Hoheisel J."/>
            <person name="Zimmermann W."/>
            <person name="Wedler H."/>
            <person name="Ridley P."/>
            <person name="Langham S.A."/>
            <person name="McCullagh B."/>
            <person name="Bilham L."/>
            <person name="Robben J."/>
            <person name="Van der Schueren J."/>
            <person name="Grymonprez B."/>
            <person name="Chuang Y.J."/>
            <person name="Vandenbussche F."/>
            <person name="Braeken M."/>
            <person name="Weltjens I."/>
            <person name="Voet M."/>
            <person name="Bastiaens I."/>
            <person name="Aert R."/>
            <person name="Defoor E."/>
            <person name="Weitzenegger T."/>
            <person name="Bothe G."/>
            <person name="Ramsperger U."/>
            <person name="Hilbert H."/>
            <person name="Braun M."/>
            <person name="Holzer E."/>
            <person name="Brandt A."/>
            <person name="Peters S."/>
            <person name="van Staveren M."/>
            <person name="Dirske W."/>
            <person name="Mooijman P."/>
            <person name="Klein Lankhorst R."/>
            <person name="Rose M."/>
            <person name="Hauf J."/>
            <person name="Kotter P."/>
            <person name="Berneiser S."/>
            <person name="Hempel S."/>
            <person name="Feldpausch M."/>
            <person name="Lamberth S."/>
            <person name="Van den Daele H."/>
            <person name="De Keyser A."/>
            <person name="Buysshaert C."/>
            <person name="Gielen J."/>
            <person name="Villarroel R."/>
            <person name="De Clercq R."/>
            <person name="Van Montagu M."/>
            <person name="Rogers J."/>
            <person name="Cronin A."/>
            <person name="Quail M."/>
            <person name="Bray-Allen S."/>
            <person name="Clark L."/>
            <person name="Doggett J."/>
            <person name="Hall S."/>
            <person name="Kay M."/>
            <person name="Lennard N."/>
            <person name="McLay K."/>
            <person name="Mayes R."/>
            <person name="Pettett A."/>
            <person name="Rajandream M.A."/>
            <person name="Lyne M."/>
            <person name="Benes V."/>
            <person name="Rechmann S."/>
            <person name="Borkova D."/>
            <person name="Blocker H."/>
            <person name="Scharfe M."/>
            <person name="Grimm M."/>
            <person name="Lohnert T.H."/>
            <person name="Dose S."/>
            <person name="de Haan M."/>
            <person name="Maarse A."/>
            <person name="Schafer M."/>
            <person name="Muller-Auer S."/>
            <person name="Gabel C."/>
            <person name="Fuchs M."/>
            <person name="Fartmann B."/>
            <person name="Granderath K."/>
            <person name="Dauner D."/>
            <person name="Herzl A."/>
            <person name="Neumann S."/>
            <person name="Argiriou A."/>
            <person name="Vitale D."/>
            <person name="Liguori R."/>
            <person name="Piravandi E."/>
            <person name="Massenet O."/>
            <person name="Quigley F."/>
            <person name="Clabauld G."/>
            <person name="Mundlein A."/>
            <person name="Felber R."/>
            <person name="Schnabl S."/>
            <person name="Hiller R."/>
            <person name="Schmidt W."/>
            <person name="Lecharny A."/>
            <person name="Aubourg S."/>
            <person name="Chefdor F."/>
            <person name="Cooke R."/>
            <person name="Berger C."/>
            <person name="Montfort A."/>
            <person name="Casacuberta E."/>
            <person name="Gibbons T."/>
            <person name="Weber N."/>
            <person name="Vandenbol M."/>
            <person name="Bargues M."/>
            <person name="Terol J."/>
            <person name="Torres A."/>
            <person name="Perez-Perez A."/>
            <person name="Purnelle B."/>
            <person name="Bent E."/>
            <person name="Johnson S."/>
            <person name="Tacon D."/>
            <person name="Jesse T."/>
            <person name="Heijnen L."/>
            <person name="Schwarz S."/>
            <person name="Scholler P."/>
            <person name="Heber S."/>
            <person name="Francs P."/>
            <person name="Bielke C."/>
            <person name="Frishman D."/>
            <person name="Haase D."/>
            <person name="Lemcke K."/>
            <person name="Mewes H.W."/>
            <person name="Stocker S."/>
            <person name="Zaccaria P."/>
            <person name="Bevan M."/>
            <person name="Wilson R.K."/>
            <person name="de la Bastide M."/>
            <person name="Habermann K."/>
            <person name="Parnell L."/>
            <person name="Dedhia N."/>
            <person name="Gnoj L."/>
            <person name="Schutz K."/>
            <person name="Huang E."/>
            <person name="Spiegel L."/>
            <person name="Sehkon M."/>
            <person name="Murray J."/>
            <person name="Sheet P."/>
            <person name="Cordes M."/>
            <person name="Abu-Threideh J."/>
            <person name="Stoneking T."/>
            <person name="Kalicki J."/>
            <person name="Graves T."/>
            <person name="Harmon G."/>
            <person name="Edwards J."/>
            <person name="Latreille P."/>
            <person name="Courtney L."/>
            <person name="Cloud J."/>
            <person name="Abbott A."/>
            <person name="Scott K."/>
            <person name="Johnson D."/>
            <person name="Minx P."/>
            <person name="Bentley D."/>
            <person name="Fulton B."/>
            <person name="Miller N."/>
            <person name="Greco T."/>
            <person name="Kemp K."/>
            <person name="Kramer J."/>
            <person name="Fulton L."/>
            <person name="Mardis E."/>
            <person name="Dante M."/>
            <person name="Pepin K."/>
            <person name="Hillier L."/>
            <person name="Nelson J."/>
            <person name="Spieth J."/>
            <person name="Ryan E."/>
            <person name="Andrews S."/>
            <person name="Geisel C."/>
            <person name="Layman D."/>
            <person name="Du H."/>
            <person name="Ali J."/>
            <person name="Berghoff A."/>
            <person name="Jones K."/>
            <person name="Drone K."/>
            <person name="Cotton M."/>
            <person name="Joshu C."/>
            <person name="Antonoiu B."/>
            <person name="Zidanic M."/>
            <person name="Strong C."/>
            <person name="Sun H."/>
            <person name="Lamar B."/>
            <person name="Yordan C."/>
            <person name="Ma P."/>
            <person name="Zhong J."/>
            <person name="Preston R."/>
            <person name="Vil D."/>
            <person name="Shekher M."/>
            <person name="Matero A."/>
            <person name="Shah R."/>
            <person name="Swaby I.K."/>
            <person name="O'Shaughnessy A."/>
            <person name="Rodriguez M."/>
            <person name="Hoffmann J."/>
            <person name="Till S."/>
            <person name="Granat S."/>
            <person name="Shohdy N."/>
            <person name="Hasegawa A."/>
            <person name="Hameed A."/>
            <person name="Lodhi M."/>
            <person name="Johnson A."/>
            <person name="Chen E."/>
            <person name="Marra M."/>
            <person name="Martienssen R."/>
            <person name="McCombie W.R."/>
        </authorList>
    </citation>
    <scope>NUCLEOTIDE SEQUENCE [LARGE SCALE GENOMIC DNA]</scope>
    <source>
        <strain evidence="6">cv. Columbia</strain>
    </source>
</reference>
<reference evidence="4" key="2">
    <citation type="submission" date="2000-03" db="EMBL/GenBank/DDBJ databases">
        <authorList>
            <person name="Spiegel L.A."/>
            <person name="Huang E.N."/>
            <person name="Nascimento L.U."/>
            <person name="de la Bastide M."/>
            <person name="Vil D.M."/>
            <person name="Preston R.R."/>
            <person name="Matero A."/>
            <person name="Shah R."/>
            <person name="O'Shaughnessy A."/>
            <person name="Rodriguez M."/>
            <person name="Shekher M."/>
            <person name="Schutz K."/>
            <person name="See L.H."/>
            <person name="Swaby I."/>
            <person name="Habermann K."/>
            <person name="Dedhia N.N."/>
            <person name="Mewes H.W."/>
            <person name="Lemcke K."/>
            <person name="Mayer K.F.X."/>
        </authorList>
    </citation>
    <scope>NUCLEOTIDE SEQUENCE</scope>
</reference>
<dbReference type="STRING" id="3702.Q9LE31"/>
<dbReference type="ExpressionAtlas" id="Q9LE31">
    <property type="expression patterns" value="differential"/>
</dbReference>
<evidence type="ECO:0000313" key="5">
    <source>
        <dbReference type="EMBL" id="CAB82112.1"/>
    </source>
</evidence>
<dbReference type="Proteomes" id="UP000006548">
    <property type="component" value="Chromosome 4"/>
</dbReference>
<organism evidence="5">
    <name type="scientific">Arabidopsis thaliana</name>
    <name type="common">Mouse-ear cress</name>
    <dbReference type="NCBI Taxonomy" id="3702"/>
    <lineage>
        <taxon>Eukaryota</taxon>
        <taxon>Viridiplantae</taxon>
        <taxon>Streptophyta</taxon>
        <taxon>Embryophyta</taxon>
        <taxon>Tracheophyta</taxon>
        <taxon>Spermatophyta</taxon>
        <taxon>Magnoliopsida</taxon>
        <taxon>eudicotyledons</taxon>
        <taxon>Gunneridae</taxon>
        <taxon>Pentapetalae</taxon>
        <taxon>rosids</taxon>
        <taxon>malvids</taxon>
        <taxon>Brassicales</taxon>
        <taxon>Brassicaceae</taxon>
        <taxon>Camelineae</taxon>
        <taxon>Arabidopsis</taxon>
    </lineage>
</organism>
<dbReference type="HOGENOM" id="CLU_523121_0_0_1"/>
<accession>Q9LE31</accession>
<name>Q9LE31_ARATH</name>
<evidence type="ECO:0000313" key="2">
    <source>
        <dbReference type="Araport" id="AT4G08760"/>
    </source>
</evidence>
<reference evidence="5" key="4">
    <citation type="submission" date="2000-03" db="EMBL/GenBank/DDBJ databases">
        <authorList>
            <person name="EU Arabidopsis sequencing project"/>
        </authorList>
    </citation>
    <scope>NUCLEOTIDE SEQUENCE</scope>
</reference>
<reference evidence="6" key="7">
    <citation type="journal article" date="2017" name="Plant J.">
        <title>Araport11: a complete reannotation of the Arabidopsis thaliana reference genome.</title>
        <authorList>
            <person name="Cheng C.Y."/>
            <person name="Krishnakumar V."/>
            <person name="Chan A.P."/>
            <person name="Thibaud-Nissen F."/>
            <person name="Schobel S."/>
            <person name="Town C.D."/>
        </authorList>
    </citation>
    <scope>GENOME REANNOTATION</scope>
    <source>
        <strain evidence="6">cv. Columbia</strain>
    </source>
</reference>
<evidence type="ECO:0000313" key="6">
    <source>
        <dbReference type="Proteomes" id="UP000006548"/>
    </source>
</evidence>
<dbReference type="PIR" id="A85088">
    <property type="entry name" value="A85088"/>
</dbReference>
<dbReference type="Araport" id="AT4G08760"/>
<dbReference type="GlyGen" id="Q9LE31">
    <property type="glycosylation" value="1 site"/>
</dbReference>
<reference evidence="5" key="3">
    <citation type="submission" date="2000-03" db="EMBL/GenBank/DDBJ databases">
        <authorList>
            <person name="McCombie R.W."/>
            <person name="Spiegel L.A."/>
            <person name="Huang E.N."/>
            <person name="Nascimento L.U."/>
            <person name="de la Bastide M."/>
            <person name="Vil D.M."/>
            <person name="Preston R.R."/>
            <person name="Matero A."/>
            <person name="Shah R."/>
            <person name="O'Shaughnessy A."/>
            <person name="Rodriguez M."/>
            <person name="Shekher M."/>
            <person name="Schutz K."/>
            <person name="See L.H."/>
            <person name="Swaby I."/>
            <person name="Habermann K."/>
            <person name="Dedhia N.N."/>
            <person name="Mewes H.W."/>
            <person name="Lemcke K."/>
            <person name="Mayer K.F.X."/>
        </authorList>
    </citation>
    <scope>NUCLEOTIDE SEQUENCE</scope>
</reference>
<dbReference type="EMBL" id="AL161512">
    <property type="protein sequence ID" value="CAB78001.1"/>
    <property type="molecule type" value="Genomic_DNA"/>
</dbReference>
<evidence type="ECO:0000313" key="4">
    <source>
        <dbReference type="EMBL" id="CAB78001.1"/>
    </source>
</evidence>
<dbReference type="SMR" id="Q9LE31"/>
<dbReference type="PaxDb" id="3702-AT4G08760.1"/>
<gene>
    <name evidence="2 5" type="ordered locus">At4g08760</name>
    <name evidence="3" type="ORF">T32A17.70</name>
    <name evidence="3" type="ORF">T32A17_70</name>
</gene>
<dbReference type="KEGG" id="ath:AT4G08760"/>
<feature type="compositionally biased region" description="Basic residues" evidence="1">
    <location>
        <begin position="17"/>
        <end position="33"/>
    </location>
</feature>
<dbReference type="AlphaFoldDB" id="Q9LE31"/>
<dbReference type="TAIR" id="AT4G08760"/>
<dbReference type="eggNOG" id="KOG4210">
    <property type="taxonomic scope" value="Eukaryota"/>
</dbReference>
<reference evidence="3" key="5">
    <citation type="submission" date="2011-02" db="EMBL/GenBank/DDBJ databases">
        <authorList>
            <consortium name="TAIR"/>
            <person name="Swarbreck D."/>
            <person name="Lamesch P."/>
            <person name="Wilks C."/>
            <person name="Huala E."/>
        </authorList>
    </citation>
    <scope>NUCLEOTIDE SEQUENCE</scope>
</reference>
<dbReference type="EMBL" id="CP002687">
    <property type="protein sequence ID" value="AEE82675.1"/>
    <property type="molecule type" value="Genomic_DNA"/>
</dbReference>
<feature type="compositionally biased region" description="Basic and acidic residues" evidence="1">
    <location>
        <begin position="34"/>
        <end position="58"/>
    </location>
</feature>
<sequence>MEKYKATQQRGCDMAKEKRRMRRGLVAKKKKKPETKARRDGEMGSSSPERKNIERGRYDSQHNYKNIAKLSPKELLRDGFFTATFGGRKLIRSGRNLDGSLKSYYGVLRAAETSVLHHHVAKVTEELYVFRWKEELYDYHIMTKPFQLYDNQKFIDISTTFCGQLYPCENKDVLERETEAIALIAIEDNFCYTRDKFYIGTRSESVDDKLVTIKRQGDIEEGFTSEIFGDTRGASLNCSSARRWDEATPAVIKPTKPLKEGKREPEDDLETKVNLKKQKKNFENKETMEGYTSFLQMIEAKVDLLTSKVDSLTSKVDLLVSVKIASMGDPWVCSDALILVLPRTLFSIHPIRRSVCPTRSVRRSACPIRPVRRSVCPIRLADPIRLTIGLADLIQRSVYQIRFVSKPNGLPSPSSTLHRTVGSGGGEWMLPEASHPVLAPFRKVTSVLCILSKGHICSLHPLGDATVRWYPLDLTPFGRDTSSPVSYHSRPARVSADRTTQLGQYLISSPSSVELSVSSPS</sequence>
<dbReference type="EMBL" id="AL161813">
    <property type="protein sequence ID" value="CAB82112.1"/>
    <property type="molecule type" value="Genomic_DNA"/>
</dbReference>
<keyword evidence="6" id="KW-1185">Reference proteome</keyword>
<evidence type="ECO:0000256" key="1">
    <source>
        <dbReference type="SAM" id="MobiDB-lite"/>
    </source>
</evidence>
<reference evidence="3" key="6">
    <citation type="submission" date="2016-05" db="EMBL/GenBank/DDBJ databases">
        <authorList>
            <person name="Krishnakumar V."/>
            <person name="Cheng C.-Y."/>
            <person name="Chan A.P."/>
            <person name="Schobel S."/>
            <person name="Kim M."/>
            <person name="Ferlanti E.S."/>
            <person name="Belyaeva I."/>
            <person name="Rosen B.D."/>
            <person name="Micklem G."/>
            <person name="Miller J.R."/>
            <person name="Vaughn M."/>
            <person name="Town C.D."/>
        </authorList>
    </citation>
    <scope>NUCLEOTIDE SEQUENCE</scope>
</reference>
<protein>
    <submittedName>
        <fullName evidence="5">Uncharacterized protein AT4g08760</fullName>
    </submittedName>
</protein>